<organism evidence="2 3">
    <name type="scientific">Rhododendron griersonianum</name>
    <dbReference type="NCBI Taxonomy" id="479676"/>
    <lineage>
        <taxon>Eukaryota</taxon>
        <taxon>Viridiplantae</taxon>
        <taxon>Streptophyta</taxon>
        <taxon>Embryophyta</taxon>
        <taxon>Tracheophyta</taxon>
        <taxon>Spermatophyta</taxon>
        <taxon>Magnoliopsida</taxon>
        <taxon>eudicotyledons</taxon>
        <taxon>Gunneridae</taxon>
        <taxon>Pentapetalae</taxon>
        <taxon>asterids</taxon>
        <taxon>Ericales</taxon>
        <taxon>Ericaceae</taxon>
        <taxon>Ericoideae</taxon>
        <taxon>Rhodoreae</taxon>
        <taxon>Rhododendron</taxon>
    </lineage>
</organism>
<comment type="caution">
    <text evidence="2">The sequence shown here is derived from an EMBL/GenBank/DDBJ whole genome shotgun (WGS) entry which is preliminary data.</text>
</comment>
<feature type="region of interest" description="Disordered" evidence="1">
    <location>
        <begin position="248"/>
        <end position="289"/>
    </location>
</feature>
<evidence type="ECO:0000313" key="3">
    <source>
        <dbReference type="Proteomes" id="UP000823749"/>
    </source>
</evidence>
<feature type="compositionally biased region" description="Basic and acidic residues" evidence="1">
    <location>
        <begin position="268"/>
        <end position="281"/>
    </location>
</feature>
<sequence>MVGLLVNLEDTASIPSSLIECRCLTVANALDLRVLAGGGRVFLRIVSCLHPVVALPYLYIPRADLVQPDQDVTMHIQTAIQLFIYRFGYPPQFQMAGCGSFLATLVHPFRMFILLNGKVPVNLRVILLLRVSYLCLSMSNKALYDNYLSSEVAHFSPPQDYSARKAAEDINSDEELAREAILTPLLPATKMDKVLEKANMDFESESQQECQDIIDSVDHSNNFEDLKGGSSSADHNYCLQQPSWENTIPQVDGSADDQISIPTAGKPLKVEMRNEIERFPQDSEQEEIG</sequence>
<gene>
    <name evidence="2" type="ORF">RHGRI_017092</name>
</gene>
<keyword evidence="3" id="KW-1185">Reference proteome</keyword>
<evidence type="ECO:0000256" key="1">
    <source>
        <dbReference type="SAM" id="MobiDB-lite"/>
    </source>
</evidence>
<dbReference type="AlphaFoldDB" id="A0AAV6JWM1"/>
<accession>A0AAV6JWM1</accession>
<reference evidence="2 3" key="1">
    <citation type="submission" date="2020-08" db="EMBL/GenBank/DDBJ databases">
        <title>Plant Genome Project.</title>
        <authorList>
            <person name="Zhang R.-G."/>
        </authorList>
    </citation>
    <scope>NUCLEOTIDE SEQUENCE [LARGE SCALE GENOMIC DNA]</scope>
    <source>
        <strain evidence="2">WSP0</strain>
        <tissue evidence="2">Leaf</tissue>
    </source>
</reference>
<dbReference type="EMBL" id="JACTNZ010000006">
    <property type="protein sequence ID" value="KAG5544543.1"/>
    <property type="molecule type" value="Genomic_DNA"/>
</dbReference>
<name>A0AAV6JWM1_9ERIC</name>
<proteinExistence type="predicted"/>
<protein>
    <submittedName>
        <fullName evidence="2">Uncharacterized protein</fullName>
    </submittedName>
</protein>
<dbReference type="Proteomes" id="UP000823749">
    <property type="component" value="Chromosome 6"/>
</dbReference>
<evidence type="ECO:0000313" key="2">
    <source>
        <dbReference type="EMBL" id="KAG5544543.1"/>
    </source>
</evidence>